<dbReference type="Gene3D" id="3.40.50.11090">
    <property type="match status" value="1"/>
</dbReference>
<feature type="domain" description="WsaF C-terminal" evidence="3">
    <location>
        <begin position="239"/>
        <end position="363"/>
    </location>
</feature>
<dbReference type="InterPro" id="IPR048510">
    <property type="entry name" value="WsaF_N"/>
</dbReference>
<accession>A0A1M5AN58</accession>
<proteinExistence type="predicted"/>
<dbReference type="PROSITE" id="PS50231">
    <property type="entry name" value="RICIN_B_LECTIN"/>
    <property type="match status" value="1"/>
</dbReference>
<dbReference type="RefSeq" id="WP_072853649.1">
    <property type="nucleotide sequence ID" value="NZ_FQVI01000021.1"/>
</dbReference>
<sequence>MGRVVRFTKRACSFLKRKGIRGIIDKINEEEMEPPKIETIEFYRYIMDRTEIPFSKEAYESHKMEETYLLNWVIPEMGVGSGGHTTIFRFVSNLENMGFHSRIYLHKSPNFKDNESLKEFLRKYFPILDERVETYYDVSLAEYAHATIATSWSTAYFVRNFNNTISKFYFVQDFEPYFYAHGSEYEFAENTYKMGFRGITAGDWLRDKLREEYQMETGSFHFSYEKKFYYPRERTDSVQRVFFYARPVTPRRDFELGLLALDELCRRMPEVEVIFAGWDISNYNIPFKHQNKGILDMNGLAECYAQSDLCLVISNTNLSLVPLEVMACNSVAVCSKGANSSWMVTEENAVLVDYDPNEIADTLEYYLTHEEEMEKYRKKGLAYVKDTSWLKEAEKVRDMLKNWIREDEAKLMESGK</sequence>
<evidence type="ECO:0000313" key="4">
    <source>
        <dbReference type="EMBL" id="SHF31537.1"/>
    </source>
</evidence>
<gene>
    <name evidence="4" type="ORF">SAMN02745158_03261</name>
</gene>
<dbReference type="PANTHER" id="PTHR46401:SF2">
    <property type="entry name" value="GLYCOSYLTRANSFERASE WBBK-RELATED"/>
    <property type="match status" value="1"/>
</dbReference>
<dbReference type="EMBL" id="FQVI01000021">
    <property type="protein sequence ID" value="SHF31537.1"/>
    <property type="molecule type" value="Genomic_DNA"/>
</dbReference>
<dbReference type="OrthoDB" id="9797829at2"/>
<keyword evidence="5" id="KW-1185">Reference proteome</keyword>
<dbReference type="AlphaFoldDB" id="A0A1M5AN58"/>
<dbReference type="GO" id="GO:0030247">
    <property type="term" value="F:polysaccharide binding"/>
    <property type="evidence" value="ECO:0007669"/>
    <property type="project" value="InterPro"/>
</dbReference>
<keyword evidence="1 4" id="KW-0808">Transferase</keyword>
<dbReference type="SUPFAM" id="SSF53756">
    <property type="entry name" value="UDP-Glycosyltransferase/glycogen phosphorylase"/>
    <property type="match status" value="1"/>
</dbReference>
<feature type="domain" description="WsaF N-terminal" evidence="2">
    <location>
        <begin position="130"/>
        <end position="198"/>
    </location>
</feature>
<reference evidence="4 5" key="1">
    <citation type="submission" date="2016-11" db="EMBL/GenBank/DDBJ databases">
        <authorList>
            <person name="Jaros S."/>
            <person name="Januszkiewicz K."/>
            <person name="Wedrychowicz H."/>
        </authorList>
    </citation>
    <scope>NUCLEOTIDE SEQUENCE [LARGE SCALE GENOMIC DNA]</scope>
    <source>
        <strain evidence="4 5">DSM 17459</strain>
    </source>
</reference>
<name>A0A1M5AN58_9CLOT</name>
<dbReference type="Gene3D" id="3.40.50.2000">
    <property type="entry name" value="Glycogen Phosphorylase B"/>
    <property type="match status" value="1"/>
</dbReference>
<protein>
    <submittedName>
        <fullName evidence="4">Glycosyl transferases group 1</fullName>
    </submittedName>
</protein>
<dbReference type="STRING" id="1122155.SAMN02745158_03261"/>
<dbReference type="CDD" id="cd03801">
    <property type="entry name" value="GT4_PimA-like"/>
    <property type="match status" value="1"/>
</dbReference>
<evidence type="ECO:0000259" key="2">
    <source>
        <dbReference type="Pfam" id="PF21374"/>
    </source>
</evidence>
<evidence type="ECO:0000259" key="3">
    <source>
        <dbReference type="Pfam" id="PF22772"/>
    </source>
</evidence>
<dbReference type="GO" id="GO:0016757">
    <property type="term" value="F:glycosyltransferase activity"/>
    <property type="evidence" value="ECO:0007669"/>
    <property type="project" value="TreeGrafter"/>
</dbReference>
<dbReference type="PANTHER" id="PTHR46401">
    <property type="entry name" value="GLYCOSYLTRANSFERASE WBBK-RELATED"/>
    <property type="match status" value="1"/>
</dbReference>
<dbReference type="InterPro" id="IPR055050">
    <property type="entry name" value="WsaF_C"/>
</dbReference>
<dbReference type="Pfam" id="PF22772">
    <property type="entry name" value="WsaF_C"/>
    <property type="match status" value="1"/>
</dbReference>
<dbReference type="Proteomes" id="UP000184245">
    <property type="component" value="Unassembled WGS sequence"/>
</dbReference>
<dbReference type="Pfam" id="PF21374">
    <property type="entry name" value="WsaF_N"/>
    <property type="match status" value="1"/>
</dbReference>
<evidence type="ECO:0000313" key="5">
    <source>
        <dbReference type="Proteomes" id="UP000184245"/>
    </source>
</evidence>
<evidence type="ECO:0000256" key="1">
    <source>
        <dbReference type="ARBA" id="ARBA00022679"/>
    </source>
</evidence>
<dbReference type="GO" id="GO:0009103">
    <property type="term" value="P:lipopolysaccharide biosynthetic process"/>
    <property type="evidence" value="ECO:0007669"/>
    <property type="project" value="TreeGrafter"/>
</dbReference>
<organism evidence="4 5">
    <name type="scientific">Lactonifactor longoviformis DSM 17459</name>
    <dbReference type="NCBI Taxonomy" id="1122155"/>
    <lineage>
        <taxon>Bacteria</taxon>
        <taxon>Bacillati</taxon>
        <taxon>Bacillota</taxon>
        <taxon>Clostridia</taxon>
        <taxon>Eubacteriales</taxon>
        <taxon>Clostridiaceae</taxon>
        <taxon>Lactonifactor</taxon>
    </lineage>
</organism>